<gene>
    <name evidence="8" type="ORF">GCM10022252_40490</name>
</gene>
<dbReference type="InterPro" id="IPR014746">
    <property type="entry name" value="Gln_synth/guanido_kin_cat_dom"/>
</dbReference>
<dbReference type="Proteomes" id="UP001501251">
    <property type="component" value="Unassembled WGS sequence"/>
</dbReference>
<organism evidence="8 9">
    <name type="scientific">Streptosporangium oxazolinicum</name>
    <dbReference type="NCBI Taxonomy" id="909287"/>
    <lineage>
        <taxon>Bacteria</taxon>
        <taxon>Bacillati</taxon>
        <taxon>Actinomycetota</taxon>
        <taxon>Actinomycetes</taxon>
        <taxon>Streptosporangiales</taxon>
        <taxon>Streptosporangiaceae</taxon>
        <taxon>Streptosporangium</taxon>
    </lineage>
</organism>
<dbReference type="Gene3D" id="3.30.1490.270">
    <property type="match status" value="1"/>
</dbReference>
<comment type="similarity">
    <text evidence="5">Belongs to the glutamate--cysteine ligase type 2 family. YbdK subfamily.</text>
</comment>
<dbReference type="PANTHER" id="PTHR34595">
    <property type="entry name" value="BLR5612 PROTEIN"/>
    <property type="match status" value="1"/>
</dbReference>
<dbReference type="Pfam" id="PF04107">
    <property type="entry name" value="GCS2"/>
    <property type="match status" value="1"/>
</dbReference>
<name>A0ABP8B1R2_9ACTN</name>
<dbReference type="Gene3D" id="3.40.50.11290">
    <property type="match status" value="1"/>
</dbReference>
<keyword evidence="9" id="KW-1185">Reference proteome</keyword>
<dbReference type="NCBIfam" id="NF010041">
    <property type="entry name" value="PRK13517.1-1"/>
    <property type="match status" value="1"/>
</dbReference>
<dbReference type="HAMAP" id="MF_01609">
    <property type="entry name" value="Glu_cys_ligase_2"/>
    <property type="match status" value="1"/>
</dbReference>
<dbReference type="Pfam" id="PF14403">
    <property type="entry name" value="CP_ATPgrasp_2"/>
    <property type="match status" value="1"/>
</dbReference>
<evidence type="ECO:0000259" key="7">
    <source>
        <dbReference type="Pfam" id="PF14403"/>
    </source>
</evidence>
<dbReference type="NCBIfam" id="TIGR02050">
    <property type="entry name" value="gshA_cyan_rel"/>
    <property type="match status" value="1"/>
</dbReference>
<dbReference type="InterPro" id="IPR025841">
    <property type="entry name" value="CP_ATPgrasp_2"/>
</dbReference>
<evidence type="ECO:0000256" key="6">
    <source>
        <dbReference type="SAM" id="MobiDB-lite"/>
    </source>
</evidence>
<dbReference type="EC" id="6.3.2.2" evidence="5"/>
<evidence type="ECO:0000313" key="9">
    <source>
        <dbReference type="Proteomes" id="UP001501251"/>
    </source>
</evidence>
<keyword evidence="2 5" id="KW-0547">Nucleotide-binding</keyword>
<feature type="domain" description="Circularly permuted ATP-grasp type 2" evidence="7">
    <location>
        <begin position="453"/>
        <end position="814"/>
    </location>
</feature>
<evidence type="ECO:0000313" key="8">
    <source>
        <dbReference type="EMBL" id="GAA4195133.1"/>
    </source>
</evidence>
<evidence type="ECO:0000256" key="2">
    <source>
        <dbReference type="ARBA" id="ARBA00022741"/>
    </source>
</evidence>
<dbReference type="Gene3D" id="3.30.590.20">
    <property type="match status" value="1"/>
</dbReference>
<comment type="function">
    <text evidence="5">ATP-dependent carboxylate-amine ligase which exhibits weak glutamate--cysteine ligase activity.</text>
</comment>
<comment type="catalytic activity">
    <reaction evidence="4 5">
        <text>L-cysteine + L-glutamate + ATP = gamma-L-glutamyl-L-cysteine + ADP + phosphate + H(+)</text>
        <dbReference type="Rhea" id="RHEA:13285"/>
        <dbReference type="ChEBI" id="CHEBI:15378"/>
        <dbReference type="ChEBI" id="CHEBI:29985"/>
        <dbReference type="ChEBI" id="CHEBI:30616"/>
        <dbReference type="ChEBI" id="CHEBI:35235"/>
        <dbReference type="ChEBI" id="CHEBI:43474"/>
        <dbReference type="ChEBI" id="CHEBI:58173"/>
        <dbReference type="ChEBI" id="CHEBI:456216"/>
        <dbReference type="EC" id="6.3.2.2"/>
    </reaction>
</comment>
<dbReference type="SUPFAM" id="SSF56059">
    <property type="entry name" value="Glutathione synthetase ATP-binding domain-like"/>
    <property type="match status" value="1"/>
</dbReference>
<dbReference type="PANTHER" id="PTHR34595:SF7">
    <property type="entry name" value="SLL1039 PROTEIN"/>
    <property type="match status" value="1"/>
</dbReference>
<evidence type="ECO:0000256" key="4">
    <source>
        <dbReference type="ARBA" id="ARBA00048819"/>
    </source>
</evidence>
<feature type="region of interest" description="Disordered" evidence="6">
    <location>
        <begin position="820"/>
        <end position="845"/>
    </location>
</feature>
<reference evidence="9" key="1">
    <citation type="journal article" date="2019" name="Int. J. Syst. Evol. Microbiol.">
        <title>The Global Catalogue of Microorganisms (GCM) 10K type strain sequencing project: providing services to taxonomists for standard genome sequencing and annotation.</title>
        <authorList>
            <consortium name="The Broad Institute Genomics Platform"/>
            <consortium name="The Broad Institute Genome Sequencing Center for Infectious Disease"/>
            <person name="Wu L."/>
            <person name="Ma J."/>
        </authorList>
    </citation>
    <scope>NUCLEOTIDE SEQUENCE [LARGE SCALE GENOMIC DNA]</scope>
    <source>
        <strain evidence="9">JCM 17388</strain>
    </source>
</reference>
<comment type="caution">
    <text evidence="8">The sequence shown here is derived from an EMBL/GenBank/DDBJ whole genome shotgun (WGS) entry which is preliminary data.</text>
</comment>
<dbReference type="SUPFAM" id="SSF55931">
    <property type="entry name" value="Glutamine synthetase/guanido kinase"/>
    <property type="match status" value="1"/>
</dbReference>
<evidence type="ECO:0000256" key="1">
    <source>
        <dbReference type="ARBA" id="ARBA00022598"/>
    </source>
</evidence>
<evidence type="ECO:0000256" key="5">
    <source>
        <dbReference type="HAMAP-Rule" id="MF_01609"/>
    </source>
</evidence>
<protein>
    <recommendedName>
        <fullName evidence="5">Putative glutamate--cysteine ligase 2</fullName>
        <ecNumber evidence="5">6.3.2.2</ecNumber>
    </recommendedName>
    <alternativeName>
        <fullName evidence="5">Gamma-glutamylcysteine synthetase 2</fullName>
        <shortName evidence="5">GCS 2</shortName>
        <shortName evidence="5">Gamma-GCS 2</shortName>
    </alternativeName>
</protein>
<dbReference type="InterPro" id="IPR051680">
    <property type="entry name" value="ATP-dep_Glu-Cys_Ligase-2"/>
</dbReference>
<keyword evidence="1 5" id="KW-0436">Ligase</keyword>
<keyword evidence="3 5" id="KW-0067">ATP-binding</keyword>
<dbReference type="RefSeq" id="WP_344919516.1">
    <property type="nucleotide sequence ID" value="NZ_BAABAQ010000007.1"/>
</dbReference>
<accession>A0ABP8B1R2</accession>
<evidence type="ECO:0000256" key="3">
    <source>
        <dbReference type="ARBA" id="ARBA00022840"/>
    </source>
</evidence>
<sequence length="845" mass="92687">MAGLAGPIAVGVEEEFHVVDVDTRHLVPRAGVLLEQLPAERFTHELQRSVVEANSRPFMHLEDLGHDLTALRRTVIQAADGLGLGIVAAGSVPLVDLEALKISPDPRYEQMLADYQLLTREQLICGTQFHADVEDRDLAVAVAHRLAPWIPPLLALSSSSPYWLGSDTGYASYRPLLWQRWPTAGPVPRFESAAEYDQVVRDLVASGVITDPGMIYFDIRPSAHLPTIELRVCDACPRVGDIVLIAGLFRALVARELEAAQNGPERTVRLEMVRAASWRASRSGLEGDLVDPLDGTPAPAAEVIRRMVNGLRPQLEQYGDWDLVASLARESLARGSSAARQREAYARSGRLADVVDLVIAETRSEEWETAFGGPMPRMHTNLLDGYRAPGDEAIIEGTVRESYQPVLRVLDRLGVEGLRDREERRDAYQRSNGMTFQVEGGDESRIYPFDLVPRLVQAGEWAGIQRALPQRVRALEAFLHDVYDGREIIRDGTIPAWVVDESPGYRKPGRRVPQGTVRCAVAGLDLVRDNVGRWAVLEDNLRVPSGLGYSVTNRRLINELMPELAPGEGIADPGEGLRILREALLAAGSGDPSALAVVSAGPEDSAYYEHRMLAEELGVPLAVPADLSFKNGYLEIEGRRIEVLYRRIDESVLLDGHLGLEIMDAVERSALVLANAPGNGVADDKCLYRYVPRLIEYYLGERPLIDNVTTYLCRDAEDREQVLDRLAELVVKPVDGFGGQGVVVGPDASAEELDQVRKTILAAPEGWVAQETIRLSTHPTFDGQRLSPRVVDLRAFVCFGETATVPPTALTRVAPEGSMIVNSSQGGGSKDTWLQTGSAEARSER</sequence>
<proteinExistence type="inferred from homology"/>
<dbReference type="InterPro" id="IPR006336">
    <property type="entry name" value="GCS2"/>
</dbReference>
<dbReference type="EMBL" id="BAABAQ010000007">
    <property type="protein sequence ID" value="GAA4195133.1"/>
    <property type="molecule type" value="Genomic_DNA"/>
</dbReference>
<dbReference type="InterPro" id="IPR011793">
    <property type="entry name" value="YbdK"/>
</dbReference>